<accession>A0A6L6PRC0</accession>
<evidence type="ECO:0000313" key="3">
    <source>
        <dbReference type="Proteomes" id="UP000475582"/>
    </source>
</evidence>
<dbReference type="AlphaFoldDB" id="A0A6L6PRC0"/>
<dbReference type="Proteomes" id="UP000475582">
    <property type="component" value="Unassembled WGS sequence"/>
</dbReference>
<protein>
    <submittedName>
        <fullName evidence="2">DUF4194 domain-containing protein</fullName>
    </submittedName>
</protein>
<feature type="compositionally biased region" description="Basic and acidic residues" evidence="1">
    <location>
        <begin position="229"/>
        <end position="246"/>
    </location>
</feature>
<keyword evidence="3" id="KW-1185">Reference proteome</keyword>
<dbReference type="InterPro" id="IPR025449">
    <property type="entry name" value="JetB"/>
</dbReference>
<sequence>MNSYWDSLASRSQGLHVAAEFEVAAYRLINEQVLYYADRHSRTSYHIVQAYERDIRAALAPLGVNVQVNRELRYAYAIPMHGKAGTASTAQTLFALVLRNIYDEAARSAEVTDDGEVVCDLVELEEKYRMMTSRTLPSKSELRDLLRTARRWGIARISGDSDEEILDVDLHGQDYAVMIRPAITVVLGEAALSRLAGWAAPIESDDDENEEDEGSVREVRAIDLAPNDGGEKVPENEDNHTDRDTN</sequence>
<name>A0A6L6PRC0_9BURK</name>
<gene>
    <name evidence="2" type="ORF">GM676_29405</name>
</gene>
<dbReference type="RefSeq" id="WP_155468035.1">
    <property type="nucleotide sequence ID" value="NZ_WNKY01000064.1"/>
</dbReference>
<dbReference type="Pfam" id="PF13835">
    <property type="entry name" value="DUF4194"/>
    <property type="match status" value="1"/>
</dbReference>
<organism evidence="2 3">
    <name type="scientific">Duganella radicis</name>
    <dbReference type="NCBI Taxonomy" id="551988"/>
    <lineage>
        <taxon>Bacteria</taxon>
        <taxon>Pseudomonadati</taxon>
        <taxon>Pseudomonadota</taxon>
        <taxon>Betaproteobacteria</taxon>
        <taxon>Burkholderiales</taxon>
        <taxon>Oxalobacteraceae</taxon>
        <taxon>Telluria group</taxon>
        <taxon>Duganella</taxon>
    </lineage>
</organism>
<comment type="caution">
    <text evidence="2">The sequence shown here is derived from an EMBL/GenBank/DDBJ whole genome shotgun (WGS) entry which is preliminary data.</text>
</comment>
<evidence type="ECO:0000313" key="2">
    <source>
        <dbReference type="EMBL" id="MTV41676.1"/>
    </source>
</evidence>
<feature type="region of interest" description="Disordered" evidence="1">
    <location>
        <begin position="202"/>
        <end position="246"/>
    </location>
</feature>
<reference evidence="2 3" key="1">
    <citation type="submission" date="2019-11" db="EMBL/GenBank/DDBJ databases">
        <title>Type strains purchased from KCTC, JCM and DSMZ.</title>
        <authorList>
            <person name="Lu H."/>
        </authorList>
    </citation>
    <scope>NUCLEOTIDE SEQUENCE [LARGE SCALE GENOMIC DNA]</scope>
    <source>
        <strain evidence="2 3">KCTC 22382</strain>
    </source>
</reference>
<dbReference type="OrthoDB" id="8894214at2"/>
<dbReference type="EMBL" id="WNKY01000064">
    <property type="protein sequence ID" value="MTV41676.1"/>
    <property type="molecule type" value="Genomic_DNA"/>
</dbReference>
<proteinExistence type="predicted"/>
<evidence type="ECO:0000256" key="1">
    <source>
        <dbReference type="SAM" id="MobiDB-lite"/>
    </source>
</evidence>
<feature type="compositionally biased region" description="Acidic residues" evidence="1">
    <location>
        <begin position="203"/>
        <end position="213"/>
    </location>
</feature>